<dbReference type="SUPFAM" id="SSF55073">
    <property type="entry name" value="Nucleotide cyclase"/>
    <property type="match status" value="1"/>
</dbReference>
<evidence type="ECO:0000256" key="6">
    <source>
        <dbReference type="ARBA" id="ARBA00023136"/>
    </source>
</evidence>
<evidence type="ECO:0000256" key="2">
    <source>
        <dbReference type="ARBA" id="ARBA00012202"/>
    </source>
</evidence>
<dbReference type="PANTHER" id="PTHR11920">
    <property type="entry name" value="GUANYLYL CYCLASE"/>
    <property type="match status" value="1"/>
</dbReference>
<evidence type="ECO:0000256" key="9">
    <source>
        <dbReference type="SAM" id="Phobius"/>
    </source>
</evidence>
<dbReference type="InterPro" id="IPR050401">
    <property type="entry name" value="Cyclic_nucleotide_synthase"/>
</dbReference>
<dbReference type="OrthoDB" id="1890790at2759"/>
<keyword evidence="5 9" id="KW-1133">Transmembrane helix</keyword>
<evidence type="ECO:0000256" key="10">
    <source>
        <dbReference type="SAM" id="SignalP"/>
    </source>
</evidence>
<dbReference type="InterPro" id="IPR000719">
    <property type="entry name" value="Prot_kinase_dom"/>
</dbReference>
<dbReference type="GO" id="GO:0004672">
    <property type="term" value="F:protein kinase activity"/>
    <property type="evidence" value="ECO:0007669"/>
    <property type="project" value="InterPro"/>
</dbReference>
<evidence type="ECO:0000256" key="1">
    <source>
        <dbReference type="ARBA" id="ARBA00004167"/>
    </source>
</evidence>
<dbReference type="STRING" id="400682.A0A1X7VH93"/>
<gene>
    <name evidence="12" type="primary">100632275</name>
</gene>
<dbReference type="GO" id="GO:0004016">
    <property type="term" value="F:adenylate cyclase activity"/>
    <property type="evidence" value="ECO:0007669"/>
    <property type="project" value="TreeGrafter"/>
</dbReference>
<dbReference type="Gene3D" id="3.30.70.1230">
    <property type="entry name" value="Nucleotide cyclase"/>
    <property type="match status" value="1"/>
</dbReference>
<feature type="chain" id="PRO_5013231183" description="guanylate cyclase" evidence="10">
    <location>
        <begin position="18"/>
        <end position="1056"/>
    </location>
</feature>
<dbReference type="SUPFAM" id="SSF56112">
    <property type="entry name" value="Protein kinase-like (PK-like)"/>
    <property type="match status" value="1"/>
</dbReference>
<feature type="transmembrane region" description="Helical" evidence="9">
    <location>
        <begin position="504"/>
        <end position="526"/>
    </location>
</feature>
<evidence type="ECO:0000313" key="13">
    <source>
        <dbReference type="Proteomes" id="UP000007879"/>
    </source>
</evidence>
<dbReference type="SUPFAM" id="SSF53822">
    <property type="entry name" value="Periplasmic binding protein-like I"/>
    <property type="match status" value="1"/>
</dbReference>
<dbReference type="InterPro" id="IPR029787">
    <property type="entry name" value="Nucleotide_cyclase"/>
</dbReference>
<reference evidence="12" key="2">
    <citation type="submission" date="2017-05" db="UniProtKB">
        <authorList>
            <consortium name="EnsemblMetazoa"/>
        </authorList>
    </citation>
    <scope>IDENTIFICATION</scope>
</reference>
<dbReference type="PANTHER" id="PTHR11920:SF499">
    <property type="entry name" value="GUANYLATE CYCLASE DOMAIN-CONTAINING PROTEIN"/>
    <property type="match status" value="1"/>
</dbReference>
<comment type="subcellular location">
    <subcellularLocation>
        <location evidence="1">Membrane</location>
        <topology evidence="1">Single-pass membrane protein</topology>
    </subcellularLocation>
</comment>
<dbReference type="PROSITE" id="PS50011">
    <property type="entry name" value="PROTEIN_KINASE_DOM"/>
    <property type="match status" value="1"/>
</dbReference>
<evidence type="ECO:0000256" key="5">
    <source>
        <dbReference type="ARBA" id="ARBA00022989"/>
    </source>
</evidence>
<keyword evidence="3 9" id="KW-0812">Transmembrane</keyword>
<dbReference type="InterPro" id="IPR011009">
    <property type="entry name" value="Kinase-like_dom_sf"/>
</dbReference>
<dbReference type="Proteomes" id="UP000007879">
    <property type="component" value="Unassembled WGS sequence"/>
</dbReference>
<dbReference type="AlphaFoldDB" id="A0A1X7VH93"/>
<feature type="domain" description="Protein kinase" evidence="11">
    <location>
        <begin position="544"/>
        <end position="799"/>
    </location>
</feature>
<sequence>MIFTLLNLLLFFSACKAACTIPCYLTCPGVNETGSKLQVRIGVILDFPSNANETKLLQSAGLNPEDLLPGDMLLPYSPLALITYETAKRLNLNSTVLPEHYICLYYTFVPQGFRNIALGPTRTYSHQGVYLMINAVKQPVVHASLSHLIEYLRPLLSVKHHWTIDACPGNEHAWYVELLIGRESKEPVLCYDNVNVNLGLSTTLYNLYKATYMFVKKFNWKRIGILTTCTECVEAWPGNEYAVISYYDPSDFISSFTPFKGREIHIYIFLGNTKSYLDMLLEFNLRRKSDFRLFTWILPFNCPSFSKVFDKISRKYFNSHQIQRIEFELRGSFVIHPVQRFKQDKNGRVISMYEGGKGLNSAGFIIDALQLDIFTADEFLKTKAARLGANLSEVSIASADKLNVIATMLNTTFVGETGRVMFNNACNRLTNIFKVINMAPSTQSGVIIDKKVGGFIFQDPENSRILFYHNNETLSPVNGLIFKDGTTSVPLDYHQRKYRRSTSLTGAIVFNSSFLYILIAVCYFVYVRHQDKLAHIYSEAWLYQQKDVKLTTGTFADSTLSSLLQILQPNLQEDSNIGEINGKIVKVHKMKMNISTLDLNLRKTMLQILNFDHENICPFIGCILQGPTIVGMMHEYCSHGSLYEVLRNPNIVFDKQFRVLFATDIIKGLTYLHSHKLTHGRLSSVTCVIGNLWKLKLTDYGPDALHSMRTGSQGKKSSTQYSYCSQDVSDDIYNFGLVLKEMSSRQYIIKDKVATIDELEYDIEVPFEIKKLIESCISNNLLQRPTTERIKTCLKRSVAKCGLSQDVTGVAEVNLRNLENNIEVLKMNVSIQKQDNDLILEKCMPSEVVKSIRDKSIKPLENYDDVIIVCVTLVDIDKDYSVSEIPAIIEKADKVLHGAASTAGLIRIQATGTSWIYASGVYKPECEVTVVESLKAVSLIKSSLEDSQHKIYPKFAIHQDSVTCGVVNQSAPFHVLLGKASASALSILHHCPDNGIIVSEPVKLCLSKNYQLEYIDAIMEEDGNSLPYYSYSAPFADLSTSKVSLTLSTGSKSQCE</sequence>
<evidence type="ECO:0000256" key="7">
    <source>
        <dbReference type="ARBA" id="ARBA00023239"/>
    </source>
</evidence>
<keyword evidence="8" id="KW-0141">cGMP biosynthesis</keyword>
<dbReference type="EnsemblMetazoa" id="XM_019993326.1">
    <property type="protein sequence ID" value="XP_019848885.1"/>
    <property type="gene ID" value="LOC100632275"/>
</dbReference>
<evidence type="ECO:0000259" key="11">
    <source>
        <dbReference type="PROSITE" id="PS50011"/>
    </source>
</evidence>
<dbReference type="InterPro" id="IPR028082">
    <property type="entry name" value="Peripla_BP_I"/>
</dbReference>
<evidence type="ECO:0000313" key="12">
    <source>
        <dbReference type="EnsemblMetazoa" id="Aqu2.1.39680_001"/>
    </source>
</evidence>
<dbReference type="InterPro" id="IPR001245">
    <property type="entry name" value="Ser-Thr/Tyr_kinase_cat_dom"/>
</dbReference>
<dbReference type="EnsemblMetazoa" id="Aqu2.1.39680_001">
    <property type="protein sequence ID" value="Aqu2.1.39680_001"/>
    <property type="gene ID" value="Aqu2.1.39680"/>
</dbReference>
<accession>A0A1X7VH93</accession>
<evidence type="ECO:0000256" key="8">
    <source>
        <dbReference type="ARBA" id="ARBA00023293"/>
    </source>
</evidence>
<dbReference type="EC" id="4.6.1.2" evidence="2"/>
<dbReference type="GO" id="GO:0005524">
    <property type="term" value="F:ATP binding"/>
    <property type="evidence" value="ECO:0007669"/>
    <property type="project" value="InterPro"/>
</dbReference>
<keyword evidence="13" id="KW-1185">Reference proteome</keyword>
<proteinExistence type="predicted"/>
<dbReference type="eggNOG" id="KOG1023">
    <property type="taxonomic scope" value="Eukaryota"/>
</dbReference>
<dbReference type="GO" id="GO:0001653">
    <property type="term" value="F:peptide receptor activity"/>
    <property type="evidence" value="ECO:0007669"/>
    <property type="project" value="TreeGrafter"/>
</dbReference>
<reference evidence="13" key="1">
    <citation type="journal article" date="2010" name="Nature">
        <title>The Amphimedon queenslandica genome and the evolution of animal complexity.</title>
        <authorList>
            <person name="Srivastava M."/>
            <person name="Simakov O."/>
            <person name="Chapman J."/>
            <person name="Fahey B."/>
            <person name="Gauthier M.E."/>
            <person name="Mitros T."/>
            <person name="Richards G.S."/>
            <person name="Conaco C."/>
            <person name="Dacre M."/>
            <person name="Hellsten U."/>
            <person name="Larroux C."/>
            <person name="Putnam N.H."/>
            <person name="Stanke M."/>
            <person name="Adamska M."/>
            <person name="Darling A."/>
            <person name="Degnan S.M."/>
            <person name="Oakley T.H."/>
            <person name="Plachetzki D.C."/>
            <person name="Zhai Y."/>
            <person name="Adamski M."/>
            <person name="Calcino A."/>
            <person name="Cummins S.F."/>
            <person name="Goodstein D.M."/>
            <person name="Harris C."/>
            <person name="Jackson D.J."/>
            <person name="Leys S.P."/>
            <person name="Shu S."/>
            <person name="Woodcroft B.J."/>
            <person name="Vervoort M."/>
            <person name="Kosik K.S."/>
            <person name="Manning G."/>
            <person name="Degnan B.M."/>
            <person name="Rokhsar D.S."/>
        </authorList>
    </citation>
    <scope>NUCLEOTIDE SEQUENCE [LARGE SCALE GENOMIC DNA]</scope>
</reference>
<keyword evidence="10" id="KW-0732">Signal</keyword>
<dbReference type="InParanoid" id="A0A1X7VH93"/>
<name>A0A1X7VH93_AMPQE</name>
<evidence type="ECO:0000256" key="4">
    <source>
        <dbReference type="ARBA" id="ARBA00022741"/>
    </source>
</evidence>
<dbReference type="KEGG" id="aqu:100632275"/>
<dbReference type="Gene3D" id="1.10.510.10">
    <property type="entry name" value="Transferase(Phosphotransferase) domain 1"/>
    <property type="match status" value="1"/>
</dbReference>
<dbReference type="GO" id="GO:0007168">
    <property type="term" value="P:receptor guanylyl cyclase signaling pathway"/>
    <property type="evidence" value="ECO:0007669"/>
    <property type="project" value="TreeGrafter"/>
</dbReference>
<keyword evidence="6 9" id="KW-0472">Membrane</keyword>
<dbReference type="GO" id="GO:0005886">
    <property type="term" value="C:plasma membrane"/>
    <property type="evidence" value="ECO:0007669"/>
    <property type="project" value="TreeGrafter"/>
</dbReference>
<dbReference type="GO" id="GO:0004383">
    <property type="term" value="F:guanylate cyclase activity"/>
    <property type="evidence" value="ECO:0007669"/>
    <property type="project" value="UniProtKB-EC"/>
</dbReference>
<protein>
    <recommendedName>
        <fullName evidence="2">guanylate cyclase</fullName>
        <ecNumber evidence="2">4.6.1.2</ecNumber>
    </recommendedName>
</protein>
<keyword evidence="4" id="KW-0547">Nucleotide-binding</keyword>
<dbReference type="Pfam" id="PF07714">
    <property type="entry name" value="PK_Tyr_Ser-Thr"/>
    <property type="match status" value="1"/>
</dbReference>
<organism evidence="12">
    <name type="scientific">Amphimedon queenslandica</name>
    <name type="common">Sponge</name>
    <dbReference type="NCBI Taxonomy" id="400682"/>
    <lineage>
        <taxon>Eukaryota</taxon>
        <taxon>Metazoa</taxon>
        <taxon>Porifera</taxon>
        <taxon>Demospongiae</taxon>
        <taxon>Heteroscleromorpha</taxon>
        <taxon>Haplosclerida</taxon>
        <taxon>Niphatidae</taxon>
        <taxon>Amphimedon</taxon>
    </lineage>
</organism>
<keyword evidence="7" id="KW-0456">Lyase</keyword>
<feature type="signal peptide" evidence="10">
    <location>
        <begin position="1"/>
        <end position="17"/>
    </location>
</feature>
<evidence type="ECO:0000256" key="3">
    <source>
        <dbReference type="ARBA" id="ARBA00022692"/>
    </source>
</evidence>